<name>A0A5P8D478_9CAUD</name>
<keyword evidence="5" id="KW-0408">Iron</keyword>
<dbReference type="GO" id="GO:0003824">
    <property type="term" value="F:catalytic activity"/>
    <property type="evidence" value="ECO:0007669"/>
    <property type="project" value="InterPro"/>
</dbReference>
<dbReference type="Proteomes" id="UP000326781">
    <property type="component" value="Segment"/>
</dbReference>
<keyword evidence="2" id="KW-0004">4Fe-4S</keyword>
<dbReference type="GO" id="GO:0070475">
    <property type="term" value="P:rRNA base methylation"/>
    <property type="evidence" value="ECO:0007669"/>
    <property type="project" value="TreeGrafter"/>
</dbReference>
<feature type="domain" description="Radical SAM core" evidence="7">
    <location>
        <begin position="59"/>
        <end position="291"/>
    </location>
</feature>
<dbReference type="PROSITE" id="PS51918">
    <property type="entry name" value="RADICAL_SAM"/>
    <property type="match status" value="1"/>
</dbReference>
<keyword evidence="3" id="KW-0949">S-adenosyl-L-methionine</keyword>
<evidence type="ECO:0000256" key="1">
    <source>
        <dbReference type="ARBA" id="ARBA00001966"/>
    </source>
</evidence>
<dbReference type="InterPro" id="IPR058240">
    <property type="entry name" value="rSAM_sf"/>
</dbReference>
<dbReference type="PANTHER" id="PTHR30544">
    <property type="entry name" value="23S RRNA METHYLTRANSFERASE"/>
    <property type="match status" value="1"/>
</dbReference>
<dbReference type="Gene3D" id="3.20.20.70">
    <property type="entry name" value="Aldolase class I"/>
    <property type="match status" value="1"/>
</dbReference>
<dbReference type="GO" id="GO:0030488">
    <property type="term" value="P:tRNA methylation"/>
    <property type="evidence" value="ECO:0007669"/>
    <property type="project" value="TreeGrafter"/>
</dbReference>
<keyword evidence="9" id="KW-1185">Reference proteome</keyword>
<dbReference type="GO" id="GO:0046872">
    <property type="term" value="F:metal ion binding"/>
    <property type="evidence" value="ECO:0007669"/>
    <property type="project" value="UniProtKB-KW"/>
</dbReference>
<protein>
    <recommendedName>
        <fullName evidence="7">Radical SAM core domain-containing protein</fullName>
    </recommendedName>
</protein>
<evidence type="ECO:0000256" key="2">
    <source>
        <dbReference type="ARBA" id="ARBA00022485"/>
    </source>
</evidence>
<organism evidence="8 9">
    <name type="scientific">Pectobacterium phage Wc4</name>
    <dbReference type="NCBI Taxonomy" id="2652428"/>
    <lineage>
        <taxon>Viruses</taxon>
        <taxon>Duplodnaviria</taxon>
        <taxon>Heunggongvirae</taxon>
        <taxon>Uroviricota</taxon>
        <taxon>Caudoviricetes</taxon>
        <taxon>Andersonviridae</taxon>
        <taxon>Andersonviridae incertae sedis</taxon>
        <taxon>Arnovirus</taxon>
        <taxon>Arnovirus Wc4</taxon>
    </lineage>
</organism>
<dbReference type="PANTHER" id="PTHR30544:SF5">
    <property type="entry name" value="RADICAL SAM CORE DOMAIN-CONTAINING PROTEIN"/>
    <property type="match status" value="1"/>
</dbReference>
<dbReference type="SUPFAM" id="SSF102114">
    <property type="entry name" value="Radical SAM enzymes"/>
    <property type="match status" value="1"/>
</dbReference>
<dbReference type="InterPro" id="IPR007197">
    <property type="entry name" value="rSAM"/>
</dbReference>
<sequence>MKELKRSTFTNGFVSLLELNDGKQIEATATCLPMSTEMRGTDRTDNYAVDYNQHDVNNWQEKVMIGVSTQSGCPIKCKFCAVNDLTARQGWRNLSTQEICDQVSWAILSVHDKYKVYTPDAKLFRVLFTRMGEPAMNSRNVIAAAKAIKTTYPNVRIQISTIGFGRHTDALVMGLAALQADFGEQFIELQFSVHSTSHEYRQWLQHNGVSTNAYIQNLIERYHRRLETGGVEIKWKVTLNFALTEQTPFDIVSLKEQFDPEDVFIKVSPINENKETEKNNIKGVILQTNEV</sequence>
<evidence type="ECO:0000313" key="8">
    <source>
        <dbReference type="EMBL" id="QFP93886.1"/>
    </source>
</evidence>
<dbReference type="EMBL" id="MN270891">
    <property type="protein sequence ID" value="QFP93886.1"/>
    <property type="molecule type" value="Genomic_DNA"/>
</dbReference>
<comment type="cofactor">
    <cofactor evidence="1">
        <name>[4Fe-4S] cluster</name>
        <dbReference type="ChEBI" id="CHEBI:49883"/>
    </cofactor>
</comment>
<dbReference type="InterPro" id="IPR013785">
    <property type="entry name" value="Aldolase_TIM"/>
</dbReference>
<keyword evidence="6" id="KW-0411">Iron-sulfur</keyword>
<dbReference type="GO" id="GO:0051539">
    <property type="term" value="F:4 iron, 4 sulfur cluster binding"/>
    <property type="evidence" value="ECO:0007669"/>
    <property type="project" value="UniProtKB-KW"/>
</dbReference>
<evidence type="ECO:0000313" key="9">
    <source>
        <dbReference type="Proteomes" id="UP000326781"/>
    </source>
</evidence>
<proteinExistence type="predicted"/>
<dbReference type="InterPro" id="IPR040072">
    <property type="entry name" value="Methyltransferase_A"/>
</dbReference>
<accession>A0A5P8D478</accession>
<evidence type="ECO:0000256" key="4">
    <source>
        <dbReference type="ARBA" id="ARBA00022723"/>
    </source>
</evidence>
<evidence type="ECO:0000256" key="6">
    <source>
        <dbReference type="ARBA" id="ARBA00023014"/>
    </source>
</evidence>
<reference evidence="8 9" key="1">
    <citation type="submission" date="2019-08" db="EMBL/GenBank/DDBJ databases">
        <title>Six bacteriophages against potato bacterial diseases.</title>
        <authorList>
            <person name="Zhang X."/>
            <person name="Kering K."/>
        </authorList>
    </citation>
    <scope>NUCLEOTIDE SEQUENCE [LARGE SCALE GENOMIC DNA]</scope>
</reference>
<evidence type="ECO:0000256" key="5">
    <source>
        <dbReference type="ARBA" id="ARBA00023004"/>
    </source>
</evidence>
<keyword evidence="4" id="KW-0479">Metal-binding</keyword>
<dbReference type="SFLD" id="SFLDS00029">
    <property type="entry name" value="Radical_SAM"/>
    <property type="match status" value="1"/>
</dbReference>
<evidence type="ECO:0000256" key="3">
    <source>
        <dbReference type="ARBA" id="ARBA00022691"/>
    </source>
</evidence>
<evidence type="ECO:0000259" key="7">
    <source>
        <dbReference type="PROSITE" id="PS51918"/>
    </source>
</evidence>